<evidence type="ECO:0000313" key="8">
    <source>
        <dbReference type="EMBL" id="QXQ14813.1"/>
    </source>
</evidence>
<dbReference type="PANTHER" id="PTHR42804">
    <property type="entry name" value="ALDEHYDE DEHYDROGENASE"/>
    <property type="match status" value="1"/>
</dbReference>
<dbReference type="PROSITE" id="PS00687">
    <property type="entry name" value="ALDEHYDE_DEHYDR_GLU"/>
    <property type="match status" value="1"/>
</dbReference>
<evidence type="ECO:0000256" key="6">
    <source>
        <dbReference type="RuleBase" id="RU003345"/>
    </source>
</evidence>
<dbReference type="InterPro" id="IPR016163">
    <property type="entry name" value="Ald_DH_C"/>
</dbReference>
<dbReference type="EMBL" id="CP079105">
    <property type="protein sequence ID" value="QXQ14813.1"/>
    <property type="molecule type" value="Genomic_DNA"/>
</dbReference>
<evidence type="ECO:0000313" key="9">
    <source>
        <dbReference type="Proteomes" id="UP000887023"/>
    </source>
</evidence>
<dbReference type="Gene3D" id="3.40.605.10">
    <property type="entry name" value="Aldehyde Dehydrogenase, Chain A, domain 1"/>
    <property type="match status" value="1"/>
</dbReference>
<evidence type="ECO:0000256" key="5">
    <source>
        <dbReference type="PROSITE-ProRule" id="PRU10007"/>
    </source>
</evidence>
<organism evidence="8 9">
    <name type="scientific">Skermania pinensis</name>
    <dbReference type="NCBI Taxonomy" id="39122"/>
    <lineage>
        <taxon>Bacteria</taxon>
        <taxon>Bacillati</taxon>
        <taxon>Actinomycetota</taxon>
        <taxon>Actinomycetes</taxon>
        <taxon>Mycobacteriales</taxon>
        <taxon>Gordoniaceae</taxon>
        <taxon>Skermania</taxon>
    </lineage>
</organism>
<dbReference type="Gene3D" id="3.40.309.10">
    <property type="entry name" value="Aldehyde Dehydrogenase, Chain A, domain 2"/>
    <property type="match status" value="1"/>
</dbReference>
<gene>
    <name evidence="8" type="ORF">KV203_05380</name>
</gene>
<dbReference type="InterPro" id="IPR016161">
    <property type="entry name" value="Ald_DH/histidinol_DH"/>
</dbReference>
<reference evidence="8" key="1">
    <citation type="submission" date="2021-07" db="EMBL/GenBank/DDBJ databases">
        <title>Candidatus Kaistella beijingensis sp. nov. isolated from a municipal wastewater treatment plant is involved in sludge foaming.</title>
        <authorList>
            <person name="Song Y."/>
            <person name="Liu S.-J."/>
        </authorList>
    </citation>
    <scope>NUCLEOTIDE SEQUENCE</scope>
    <source>
        <strain evidence="8">DSM 43998</strain>
    </source>
</reference>
<proteinExistence type="inferred from homology"/>
<dbReference type="InterPro" id="IPR029510">
    <property type="entry name" value="Ald_DH_CS_GLU"/>
</dbReference>
<feature type="domain" description="Aldehyde dehydrogenase" evidence="7">
    <location>
        <begin position="31"/>
        <end position="490"/>
    </location>
</feature>
<sequence length="502" mass="53409">MQTNVERSSALSAQTAIWQGNYDKLFIGGRWVPPATDRTFEVISPATEELLARVPEAVEADVDVAVTAAREAFDNGPWPRLALDERIAVLRTLSAELAAHETDAARLVSAEMGCPITLSTKMQAIGPRLLLDAFLDLAPTYPWRDTRRSITGQALVTREPVGVVAAVVPWNAPLLITMIKLAPALLAGCTMVLKPTPETPLDSYLLAHLLERSGLPEGVVNIVPAQREVSEYLVRHSGVDKVSFTGSTAAGRRIGALCGQDLRRCTLELGGKSAAVLLDDADLDAAVAAIRAVSLRNSGQVCSNKTRIVVARSRRDELHDRLIDLITSMPVGDPFDPATEIGPMASRNHRTRVEGYIADGKSSGASILVGGGGRPHERGWYVAPTIFADVDPNAKIAQEEIFGPVLTVHTFDTEAEAIEIANNSSYGLNGSVFAADPEHALSVARHIRTGTVEVNGNPVGFAAPIGGFKSSGIGREAGLEGFDAYIEIKSFGLPAATYAALA</sequence>
<evidence type="ECO:0000256" key="4">
    <source>
        <dbReference type="ARBA" id="ARBA00049194"/>
    </source>
</evidence>
<comment type="catalytic activity">
    <reaction evidence="4">
        <text>an aldehyde + NAD(+) + H2O = a carboxylate + NADH + 2 H(+)</text>
        <dbReference type="Rhea" id="RHEA:16185"/>
        <dbReference type="ChEBI" id="CHEBI:15377"/>
        <dbReference type="ChEBI" id="CHEBI:15378"/>
        <dbReference type="ChEBI" id="CHEBI:17478"/>
        <dbReference type="ChEBI" id="CHEBI:29067"/>
        <dbReference type="ChEBI" id="CHEBI:57540"/>
        <dbReference type="ChEBI" id="CHEBI:57945"/>
        <dbReference type="EC" id="1.2.1.3"/>
    </reaction>
</comment>
<dbReference type="InterPro" id="IPR015590">
    <property type="entry name" value="Aldehyde_DH_dom"/>
</dbReference>
<dbReference type="Pfam" id="PF00171">
    <property type="entry name" value="Aldedh"/>
    <property type="match status" value="1"/>
</dbReference>
<dbReference type="EC" id="1.2.1.3" evidence="3"/>
<dbReference type="InterPro" id="IPR016160">
    <property type="entry name" value="Ald_DH_CS_CYS"/>
</dbReference>
<feature type="active site" evidence="5">
    <location>
        <position position="268"/>
    </location>
</feature>
<comment type="similarity">
    <text evidence="1 6">Belongs to the aldehyde dehydrogenase family.</text>
</comment>
<dbReference type="SUPFAM" id="SSF53720">
    <property type="entry name" value="ALDH-like"/>
    <property type="match status" value="1"/>
</dbReference>
<dbReference type="CDD" id="cd07139">
    <property type="entry name" value="ALDH_AldA-Rv0768"/>
    <property type="match status" value="1"/>
</dbReference>
<keyword evidence="9" id="KW-1185">Reference proteome</keyword>
<evidence type="ECO:0000256" key="1">
    <source>
        <dbReference type="ARBA" id="ARBA00009986"/>
    </source>
</evidence>
<name>A0ABX8SAC5_9ACTN</name>
<dbReference type="Proteomes" id="UP000887023">
    <property type="component" value="Chromosome"/>
</dbReference>
<accession>A0ABX8SAC5</accession>
<keyword evidence="2 6" id="KW-0560">Oxidoreductase</keyword>
<evidence type="ECO:0000256" key="3">
    <source>
        <dbReference type="ARBA" id="ARBA00024226"/>
    </source>
</evidence>
<dbReference type="PROSITE" id="PS00070">
    <property type="entry name" value="ALDEHYDE_DEHYDR_CYS"/>
    <property type="match status" value="1"/>
</dbReference>
<dbReference type="InterPro" id="IPR016162">
    <property type="entry name" value="Ald_DH_N"/>
</dbReference>
<evidence type="ECO:0000259" key="7">
    <source>
        <dbReference type="Pfam" id="PF00171"/>
    </source>
</evidence>
<protein>
    <recommendedName>
        <fullName evidence="3">aldehyde dehydrogenase (NAD(+))</fullName>
        <ecNumber evidence="3">1.2.1.3</ecNumber>
    </recommendedName>
</protein>
<evidence type="ECO:0000256" key="2">
    <source>
        <dbReference type="ARBA" id="ARBA00023002"/>
    </source>
</evidence>
<dbReference type="PANTHER" id="PTHR42804:SF1">
    <property type="entry name" value="ALDEHYDE DEHYDROGENASE-RELATED"/>
    <property type="match status" value="1"/>
</dbReference>